<keyword evidence="2 4" id="KW-0547">Nucleotide-binding</keyword>
<evidence type="ECO:0000313" key="10">
    <source>
        <dbReference type="EMBL" id="RDU63705.1"/>
    </source>
</evidence>
<feature type="region of interest" description="Disordered" evidence="7">
    <location>
        <begin position="325"/>
        <end position="352"/>
    </location>
</feature>
<dbReference type="PANTHER" id="PTHR30314">
    <property type="entry name" value="CELL DIVISION PROTEIN FTSZ-RELATED"/>
    <property type="match status" value="1"/>
</dbReference>
<dbReference type="HAMAP" id="MF_00909">
    <property type="entry name" value="FtsZ"/>
    <property type="match status" value="1"/>
</dbReference>
<evidence type="ECO:0000259" key="9">
    <source>
        <dbReference type="SMART" id="SM00865"/>
    </source>
</evidence>
<keyword evidence="4" id="KW-0963">Cytoplasm</keyword>
<evidence type="ECO:0000313" key="11">
    <source>
        <dbReference type="Proteomes" id="UP000256650"/>
    </source>
</evidence>
<evidence type="ECO:0000259" key="8">
    <source>
        <dbReference type="SMART" id="SM00864"/>
    </source>
</evidence>
<feature type="compositionally biased region" description="Polar residues" evidence="7">
    <location>
        <begin position="326"/>
        <end position="345"/>
    </location>
</feature>
<accession>A0A3D8IFD5</accession>
<dbReference type="Pfam" id="PF00091">
    <property type="entry name" value="Tubulin"/>
    <property type="match status" value="1"/>
</dbReference>
<dbReference type="NCBIfam" id="TIGR00065">
    <property type="entry name" value="ftsZ"/>
    <property type="match status" value="1"/>
</dbReference>
<organism evidence="10 11">
    <name type="scientific">Helicobacter ganmani</name>
    <dbReference type="NCBI Taxonomy" id="60246"/>
    <lineage>
        <taxon>Bacteria</taxon>
        <taxon>Pseudomonadati</taxon>
        <taxon>Campylobacterota</taxon>
        <taxon>Epsilonproteobacteria</taxon>
        <taxon>Campylobacterales</taxon>
        <taxon>Helicobacteraceae</taxon>
        <taxon>Helicobacter</taxon>
    </lineage>
</organism>
<evidence type="ECO:0000256" key="3">
    <source>
        <dbReference type="ARBA" id="ARBA00023134"/>
    </source>
</evidence>
<keyword evidence="11" id="KW-1185">Reference proteome</keyword>
<evidence type="ECO:0000256" key="4">
    <source>
        <dbReference type="HAMAP-Rule" id="MF_00909"/>
    </source>
</evidence>
<dbReference type="PRINTS" id="PR00423">
    <property type="entry name" value="CELLDVISFTSZ"/>
</dbReference>
<dbReference type="InterPro" id="IPR008280">
    <property type="entry name" value="Tub_FtsZ_C"/>
</dbReference>
<dbReference type="InterPro" id="IPR024757">
    <property type="entry name" value="FtsZ_C"/>
</dbReference>
<comment type="subcellular location">
    <subcellularLocation>
        <location evidence="4">Cytoplasm</location>
    </subcellularLocation>
    <text evidence="4">Assembles at midcell at the inner surface of the cytoplasmic membrane.</text>
</comment>
<evidence type="ECO:0000256" key="6">
    <source>
        <dbReference type="RuleBase" id="RU000631"/>
    </source>
</evidence>
<keyword evidence="4 6" id="KW-0131">Cell cycle</keyword>
<proteinExistence type="inferred from homology"/>
<evidence type="ECO:0000256" key="1">
    <source>
        <dbReference type="ARBA" id="ARBA00009690"/>
    </source>
</evidence>
<comment type="similarity">
    <text evidence="1 4 6">Belongs to the FtsZ family.</text>
</comment>
<feature type="binding site" evidence="4">
    <location>
        <begin position="110"/>
        <end position="112"/>
    </location>
    <ligand>
        <name>GTP</name>
        <dbReference type="ChEBI" id="CHEBI:37565"/>
    </ligand>
</feature>
<dbReference type="GO" id="GO:0032153">
    <property type="term" value="C:cell division site"/>
    <property type="evidence" value="ECO:0007669"/>
    <property type="project" value="UniProtKB-UniRule"/>
</dbReference>
<dbReference type="GO" id="GO:0043093">
    <property type="term" value="P:FtsZ-dependent cytokinesis"/>
    <property type="evidence" value="ECO:0007669"/>
    <property type="project" value="UniProtKB-UniRule"/>
</dbReference>
<dbReference type="InterPro" id="IPR018316">
    <property type="entry name" value="Tubulin/FtsZ_2-layer-sand-dom"/>
</dbReference>
<name>A0A3D8IFD5_9HELI</name>
<evidence type="ECO:0000256" key="5">
    <source>
        <dbReference type="NCBIfam" id="TIGR00065"/>
    </source>
</evidence>
<dbReference type="CDD" id="cd02201">
    <property type="entry name" value="FtsZ_type1"/>
    <property type="match status" value="1"/>
</dbReference>
<dbReference type="GO" id="GO:0005525">
    <property type="term" value="F:GTP binding"/>
    <property type="evidence" value="ECO:0007669"/>
    <property type="project" value="UniProtKB-UniRule"/>
</dbReference>
<dbReference type="SUPFAM" id="SSF52490">
    <property type="entry name" value="Tubulin nucleotide-binding domain-like"/>
    <property type="match status" value="1"/>
</dbReference>
<dbReference type="InterPro" id="IPR000158">
    <property type="entry name" value="Cell_div_FtsZ"/>
</dbReference>
<feature type="binding site" evidence="4">
    <location>
        <begin position="22"/>
        <end position="26"/>
    </location>
    <ligand>
        <name>GTP</name>
        <dbReference type="ChEBI" id="CHEBI:37565"/>
    </ligand>
</feature>
<evidence type="ECO:0000256" key="2">
    <source>
        <dbReference type="ARBA" id="ARBA00022741"/>
    </source>
</evidence>
<dbReference type="GO" id="GO:0000917">
    <property type="term" value="P:division septum assembly"/>
    <property type="evidence" value="ECO:0007669"/>
    <property type="project" value="UniProtKB-KW"/>
</dbReference>
<dbReference type="InterPro" id="IPR036525">
    <property type="entry name" value="Tubulin/FtsZ_GTPase_sf"/>
</dbReference>
<dbReference type="Pfam" id="PF12327">
    <property type="entry name" value="FtsZ_C"/>
    <property type="match status" value="1"/>
</dbReference>
<dbReference type="Gene3D" id="3.30.1330.20">
    <property type="entry name" value="Tubulin/FtsZ, C-terminal domain"/>
    <property type="match status" value="1"/>
</dbReference>
<dbReference type="EMBL" id="NXLS01000002">
    <property type="protein sequence ID" value="RDU63705.1"/>
    <property type="molecule type" value="Genomic_DNA"/>
</dbReference>
<keyword evidence="4 6" id="KW-0717">Septation</keyword>
<dbReference type="OrthoDB" id="9813375at2"/>
<dbReference type="SMART" id="SM00865">
    <property type="entry name" value="Tubulin_C"/>
    <property type="match status" value="1"/>
</dbReference>
<dbReference type="InterPro" id="IPR003008">
    <property type="entry name" value="Tubulin_FtsZ_GTPase"/>
</dbReference>
<feature type="binding site" evidence="4">
    <location>
        <position position="189"/>
    </location>
    <ligand>
        <name>GTP</name>
        <dbReference type="ChEBI" id="CHEBI:37565"/>
    </ligand>
</feature>
<protein>
    <recommendedName>
        <fullName evidence="4 5">Cell division protein FtsZ</fullName>
    </recommendedName>
</protein>
<dbReference type="InterPro" id="IPR037103">
    <property type="entry name" value="Tubulin/FtsZ-like_C"/>
</dbReference>
<dbReference type="SUPFAM" id="SSF55307">
    <property type="entry name" value="Tubulin C-terminal domain-like"/>
    <property type="match status" value="1"/>
</dbReference>
<comment type="subunit">
    <text evidence="4">Homodimer. Polymerizes to form a dynamic ring structure in a strictly GTP-dependent manner. Interacts directly with several other division proteins.</text>
</comment>
<dbReference type="AlphaFoldDB" id="A0A3D8IFD5"/>
<feature type="domain" description="Tubulin/FtsZ GTPase" evidence="8">
    <location>
        <begin position="14"/>
        <end position="207"/>
    </location>
</feature>
<dbReference type="RefSeq" id="WP_115551036.1">
    <property type="nucleotide sequence ID" value="NZ_CAOOIB010000012.1"/>
</dbReference>
<keyword evidence="3 4" id="KW-0342">GTP-binding</keyword>
<sequence>MIEVQEVSPKFGANIKVIGVGGGGSNMIGHLINTGTYEGIELAVANTDAQAINSSNAPIRIQLGAKLTKGLGAGMKPQVGKDAALESYEELKQFLENTDIVFISAGLGGGTGTGAAPVIAKAAKEVGALTVSIVTKPFRWEGRQRAKLAEEGYRELKAESDSIVVIPNEKLLSIVDKNLGLKDSFRIVDDVLVRAVNGMSGVILSHSAGDINVDFADVKTVMHHKGMALMGIGESSGADAAKEAIKMAIESPLFDNMSINGAKGVLVHFYFNPDYPLAEISNAMEIVEGNTDPEAEVIFGTTTDSSLERDKVRITIVATGFERDVAQSTSNPQEVSQNEESSTLKLVNPKDMSQKINQQDSITLARKKVSGGEFANDDFLDIPAFLRRQMD</sequence>
<evidence type="ECO:0000256" key="7">
    <source>
        <dbReference type="SAM" id="MobiDB-lite"/>
    </source>
</evidence>
<reference evidence="10 11" key="1">
    <citation type="submission" date="2018-04" db="EMBL/GenBank/DDBJ databases">
        <title>Novel Campyloabacter and Helicobacter Species and Strains.</title>
        <authorList>
            <person name="Mannion A.J."/>
            <person name="Shen Z."/>
            <person name="Fox J.G."/>
        </authorList>
    </citation>
    <scope>NUCLEOTIDE SEQUENCE [LARGE SCALE GENOMIC DNA]</scope>
    <source>
        <strain evidence="10 11">MIT 99-5101</strain>
    </source>
</reference>
<gene>
    <name evidence="4" type="primary">ftsZ</name>
    <name evidence="10" type="ORF">CQA43_02455</name>
</gene>
<comment type="function">
    <text evidence="4 6">Essential cell division protein that forms a contractile ring structure (Z ring) at the future cell division site. The regulation of the ring assembly controls the timing and the location of cell division. One of the functions of the FtsZ ring is to recruit other cell division proteins to the septum to produce a new cell wall between the dividing cells. Binds GTP and shows GTPase activity.</text>
</comment>
<dbReference type="FunFam" id="3.40.50.1440:FF:000001">
    <property type="entry name" value="Cell division protein FtsZ"/>
    <property type="match status" value="1"/>
</dbReference>
<dbReference type="GO" id="GO:0003924">
    <property type="term" value="F:GTPase activity"/>
    <property type="evidence" value="ECO:0007669"/>
    <property type="project" value="UniProtKB-UniRule"/>
</dbReference>
<comment type="caution">
    <text evidence="10">The sequence shown here is derived from an EMBL/GenBank/DDBJ whole genome shotgun (WGS) entry which is preliminary data.</text>
</comment>
<dbReference type="PROSITE" id="PS01135">
    <property type="entry name" value="FTSZ_2"/>
    <property type="match status" value="1"/>
</dbReference>
<dbReference type="GO" id="GO:0051258">
    <property type="term" value="P:protein polymerization"/>
    <property type="evidence" value="ECO:0007669"/>
    <property type="project" value="UniProtKB-UniRule"/>
</dbReference>
<dbReference type="GeneID" id="82535146"/>
<dbReference type="PANTHER" id="PTHR30314:SF3">
    <property type="entry name" value="MITOCHONDRIAL DIVISION PROTEIN FSZA"/>
    <property type="match status" value="1"/>
</dbReference>
<dbReference type="Proteomes" id="UP000256650">
    <property type="component" value="Unassembled WGS sequence"/>
</dbReference>
<dbReference type="InterPro" id="IPR045061">
    <property type="entry name" value="FtsZ/CetZ"/>
</dbReference>
<dbReference type="GO" id="GO:0005737">
    <property type="term" value="C:cytoplasm"/>
    <property type="evidence" value="ECO:0007669"/>
    <property type="project" value="UniProtKB-SubCell"/>
</dbReference>
<dbReference type="Gene3D" id="3.40.50.1440">
    <property type="entry name" value="Tubulin/FtsZ, GTPase domain"/>
    <property type="match status" value="1"/>
</dbReference>
<keyword evidence="4 6" id="KW-0132">Cell division</keyword>
<dbReference type="InterPro" id="IPR020805">
    <property type="entry name" value="Cell_div_FtsZ_CS"/>
</dbReference>
<feature type="binding site" evidence="4">
    <location>
        <position position="141"/>
    </location>
    <ligand>
        <name>GTP</name>
        <dbReference type="ChEBI" id="CHEBI:37565"/>
    </ligand>
</feature>
<feature type="binding site" evidence="4">
    <location>
        <position position="145"/>
    </location>
    <ligand>
        <name>GTP</name>
        <dbReference type="ChEBI" id="CHEBI:37565"/>
    </ligand>
</feature>
<dbReference type="SMART" id="SM00864">
    <property type="entry name" value="Tubulin"/>
    <property type="match status" value="1"/>
</dbReference>
<feature type="domain" description="Tubulin/FtsZ 2-layer sandwich" evidence="9">
    <location>
        <begin position="211"/>
        <end position="330"/>
    </location>
</feature>